<dbReference type="EMBL" id="FQVN01000003">
    <property type="protein sequence ID" value="SHF28020.1"/>
    <property type="molecule type" value="Genomic_DNA"/>
</dbReference>
<dbReference type="OrthoDB" id="151222at2"/>
<feature type="transmembrane region" description="Helical" evidence="5">
    <location>
        <begin position="130"/>
        <end position="154"/>
    </location>
</feature>
<evidence type="ECO:0000259" key="6">
    <source>
        <dbReference type="PROSITE" id="PS50850"/>
    </source>
</evidence>
<proteinExistence type="predicted"/>
<feature type="transmembrane region" description="Helical" evidence="5">
    <location>
        <begin position="328"/>
        <end position="349"/>
    </location>
</feature>
<feature type="transmembrane region" description="Helical" evidence="5">
    <location>
        <begin position="200"/>
        <end position="218"/>
    </location>
</feature>
<feature type="transmembrane region" description="Helical" evidence="5">
    <location>
        <begin position="70"/>
        <end position="90"/>
    </location>
</feature>
<dbReference type="InterPro" id="IPR020846">
    <property type="entry name" value="MFS_dom"/>
</dbReference>
<keyword evidence="3 5" id="KW-1133">Transmembrane helix</keyword>
<dbReference type="PROSITE" id="PS50850">
    <property type="entry name" value="MFS"/>
    <property type="match status" value="1"/>
</dbReference>
<evidence type="ECO:0000256" key="5">
    <source>
        <dbReference type="SAM" id="Phobius"/>
    </source>
</evidence>
<evidence type="ECO:0000256" key="4">
    <source>
        <dbReference type="ARBA" id="ARBA00023136"/>
    </source>
</evidence>
<accession>A0A1M5ACJ8</accession>
<dbReference type="Gene3D" id="1.20.1250.20">
    <property type="entry name" value="MFS general substrate transporter like domains"/>
    <property type="match status" value="2"/>
</dbReference>
<keyword evidence="4 5" id="KW-0472">Membrane</keyword>
<keyword evidence="8" id="KW-1185">Reference proteome</keyword>
<feature type="transmembrane region" description="Helical" evidence="5">
    <location>
        <begin position="355"/>
        <end position="377"/>
    </location>
</feature>
<dbReference type="InterPro" id="IPR011701">
    <property type="entry name" value="MFS"/>
</dbReference>
<feature type="transmembrane region" description="Helical" evidence="5">
    <location>
        <begin position="39"/>
        <end position="58"/>
    </location>
</feature>
<dbReference type="PANTHER" id="PTHR23514:SF13">
    <property type="entry name" value="INNER MEMBRANE PROTEIN YBJJ"/>
    <property type="match status" value="1"/>
</dbReference>
<feature type="transmembrane region" description="Helical" evidence="5">
    <location>
        <begin position="293"/>
        <end position="316"/>
    </location>
</feature>
<reference evidence="7 8" key="1">
    <citation type="submission" date="2016-11" db="EMBL/GenBank/DDBJ databases">
        <authorList>
            <person name="Jaros S."/>
            <person name="Januszkiewicz K."/>
            <person name="Wedrychowicz H."/>
        </authorList>
    </citation>
    <scope>NUCLEOTIDE SEQUENCE [LARGE SCALE GENOMIC DNA]</scope>
    <source>
        <strain evidence="7 8">DSM 44523</strain>
    </source>
</reference>
<feature type="domain" description="Major facilitator superfamily (MFS) profile" evidence="6">
    <location>
        <begin position="1"/>
        <end position="384"/>
    </location>
</feature>
<dbReference type="PANTHER" id="PTHR23514">
    <property type="entry name" value="BYPASS OF STOP CODON PROTEIN 6"/>
    <property type="match status" value="1"/>
</dbReference>
<comment type="subcellular location">
    <subcellularLocation>
        <location evidence="1">Cell membrane</location>
        <topology evidence="1">Multi-pass membrane protein</topology>
    </subcellularLocation>
</comment>
<dbReference type="GO" id="GO:0005886">
    <property type="term" value="C:plasma membrane"/>
    <property type="evidence" value="ECO:0007669"/>
    <property type="project" value="UniProtKB-SubCell"/>
</dbReference>
<dbReference type="CDD" id="cd17393">
    <property type="entry name" value="MFS_MosC_like"/>
    <property type="match status" value="1"/>
</dbReference>
<feature type="transmembrane region" description="Helical" evidence="5">
    <location>
        <begin position="267"/>
        <end position="287"/>
    </location>
</feature>
<sequence>MVSLRTAVTVVFLANGLVHGSWAGRVPALAERAHADPGTLGLALLCMMIGLVVGAPVAGRVTARLGARRVVAAAAVSYLVLLPLLGFAATPGQLGAVWFVLGVSAGSLDVAMNVAAVAAVRELDRPLMPFFHAGFSLGGLLGSGGAALAAAAGLTPDRHFPLVTVVGLLLLALVARSVPETAPGGRRLPRTGPAPARQPVLWLLGLVTLCSAVGEGSSSDWAALFLVRERGTSESAGAVAYAVFSVAMVVTRLLGERVERRLGPARLLAGSGSLAAAGLLLAVTLPWPPAAYLGFAMAGTGLAGVFPVALGLAGQVGHASGQGGAREIGFVTTLSYGGFLGGPPLVGAVAQATSLATALTTVACLVALMVPSALLVARLTGNRPSSPA</sequence>
<name>A0A1M5ACJ8_STRHI</name>
<feature type="transmembrane region" description="Helical" evidence="5">
    <location>
        <begin position="238"/>
        <end position="255"/>
    </location>
</feature>
<feature type="transmembrane region" description="Helical" evidence="5">
    <location>
        <begin position="96"/>
        <end position="118"/>
    </location>
</feature>
<dbReference type="RefSeq" id="WP_073481180.1">
    <property type="nucleotide sequence ID" value="NZ_FQVN01000003.1"/>
</dbReference>
<protein>
    <submittedName>
        <fullName evidence="7">Fucose permease</fullName>
    </submittedName>
</protein>
<dbReference type="InterPro" id="IPR036259">
    <property type="entry name" value="MFS_trans_sf"/>
</dbReference>
<dbReference type="InterPro" id="IPR051788">
    <property type="entry name" value="MFS_Transporter"/>
</dbReference>
<feature type="transmembrane region" description="Helical" evidence="5">
    <location>
        <begin position="160"/>
        <end position="179"/>
    </location>
</feature>
<dbReference type="Proteomes" id="UP000184501">
    <property type="component" value="Unassembled WGS sequence"/>
</dbReference>
<dbReference type="SUPFAM" id="SSF103473">
    <property type="entry name" value="MFS general substrate transporter"/>
    <property type="match status" value="1"/>
</dbReference>
<dbReference type="AlphaFoldDB" id="A0A1M5ACJ8"/>
<evidence type="ECO:0000313" key="8">
    <source>
        <dbReference type="Proteomes" id="UP000184501"/>
    </source>
</evidence>
<organism evidence="7 8">
    <name type="scientific">Streptoalloteichus hindustanus</name>
    <dbReference type="NCBI Taxonomy" id="2017"/>
    <lineage>
        <taxon>Bacteria</taxon>
        <taxon>Bacillati</taxon>
        <taxon>Actinomycetota</taxon>
        <taxon>Actinomycetes</taxon>
        <taxon>Pseudonocardiales</taxon>
        <taxon>Pseudonocardiaceae</taxon>
        <taxon>Streptoalloteichus</taxon>
    </lineage>
</organism>
<evidence type="ECO:0000313" key="7">
    <source>
        <dbReference type="EMBL" id="SHF28020.1"/>
    </source>
</evidence>
<evidence type="ECO:0000256" key="3">
    <source>
        <dbReference type="ARBA" id="ARBA00022989"/>
    </source>
</evidence>
<evidence type="ECO:0000256" key="2">
    <source>
        <dbReference type="ARBA" id="ARBA00022692"/>
    </source>
</evidence>
<dbReference type="GO" id="GO:0022857">
    <property type="term" value="F:transmembrane transporter activity"/>
    <property type="evidence" value="ECO:0007669"/>
    <property type="project" value="InterPro"/>
</dbReference>
<dbReference type="Pfam" id="PF07690">
    <property type="entry name" value="MFS_1"/>
    <property type="match status" value="1"/>
</dbReference>
<gene>
    <name evidence="7" type="ORF">SAMN05444320_10363</name>
</gene>
<dbReference type="STRING" id="2017.SAMN05444320_10363"/>
<keyword evidence="2 5" id="KW-0812">Transmembrane</keyword>
<evidence type="ECO:0000256" key="1">
    <source>
        <dbReference type="ARBA" id="ARBA00004651"/>
    </source>
</evidence>